<evidence type="ECO:0000256" key="3">
    <source>
        <dbReference type="ARBA" id="ARBA00023163"/>
    </source>
</evidence>
<evidence type="ECO:0000256" key="2">
    <source>
        <dbReference type="ARBA" id="ARBA00023125"/>
    </source>
</evidence>
<protein>
    <submittedName>
        <fullName evidence="5">MarR family transcriptional regulator</fullName>
    </submittedName>
</protein>
<keyword evidence="1" id="KW-0805">Transcription regulation</keyword>
<dbReference type="InterPro" id="IPR036388">
    <property type="entry name" value="WH-like_DNA-bd_sf"/>
</dbReference>
<keyword evidence="6" id="KW-1185">Reference proteome</keyword>
<dbReference type="PROSITE" id="PS50995">
    <property type="entry name" value="HTH_MARR_2"/>
    <property type="match status" value="1"/>
</dbReference>
<gene>
    <name evidence="5" type="ORF">J21TS7_19190</name>
</gene>
<evidence type="ECO:0000313" key="5">
    <source>
        <dbReference type="EMBL" id="GIO53601.1"/>
    </source>
</evidence>
<dbReference type="InterPro" id="IPR000835">
    <property type="entry name" value="HTH_MarR-typ"/>
</dbReference>
<evidence type="ECO:0000259" key="4">
    <source>
        <dbReference type="PROSITE" id="PS50995"/>
    </source>
</evidence>
<organism evidence="5 6">
    <name type="scientific">Paenibacillus cineris</name>
    <dbReference type="NCBI Taxonomy" id="237530"/>
    <lineage>
        <taxon>Bacteria</taxon>
        <taxon>Bacillati</taxon>
        <taxon>Bacillota</taxon>
        <taxon>Bacilli</taxon>
        <taxon>Bacillales</taxon>
        <taxon>Paenibacillaceae</taxon>
        <taxon>Paenibacillus</taxon>
    </lineage>
</organism>
<dbReference type="Pfam" id="PF12802">
    <property type="entry name" value="MarR_2"/>
    <property type="match status" value="1"/>
</dbReference>
<proteinExistence type="predicted"/>
<reference evidence="5 6" key="1">
    <citation type="submission" date="2021-03" db="EMBL/GenBank/DDBJ databases">
        <title>Antimicrobial resistance genes in bacteria isolated from Japanese honey, and their potential for conferring macrolide and lincosamide resistance in the American foulbrood pathogen Paenibacillus larvae.</title>
        <authorList>
            <person name="Okamoto M."/>
            <person name="Kumagai M."/>
            <person name="Kanamori H."/>
            <person name="Takamatsu D."/>
        </authorList>
    </citation>
    <scope>NUCLEOTIDE SEQUENCE [LARGE SCALE GENOMIC DNA]</scope>
    <source>
        <strain evidence="5 6">J21TS7</strain>
    </source>
</reference>
<name>A0ABQ4LB18_9BACL</name>
<sequence>MVSGEQGNGNVWEWDTGPLGRLVKTAYIAMRRELEGLLKPYGITHTQWSALGIIDHYPGITPSEMEPILMIERPSVTSLINGLVKRGLVYRRDHPEDARSKQIYLTEPGKELAARTRHLTQRIDHAVRQEFTTEEYESLRSLLIRVVQRMDR</sequence>
<dbReference type="InterPro" id="IPR036390">
    <property type="entry name" value="WH_DNA-bd_sf"/>
</dbReference>
<dbReference type="SUPFAM" id="SSF46785">
    <property type="entry name" value="Winged helix' DNA-binding domain"/>
    <property type="match status" value="1"/>
</dbReference>
<evidence type="ECO:0000256" key="1">
    <source>
        <dbReference type="ARBA" id="ARBA00023015"/>
    </source>
</evidence>
<dbReference type="RefSeq" id="WP_084203733.1">
    <property type="nucleotide sequence ID" value="NZ_BORU01000001.1"/>
</dbReference>
<dbReference type="Proteomes" id="UP000676601">
    <property type="component" value="Unassembled WGS sequence"/>
</dbReference>
<dbReference type="PRINTS" id="PR00598">
    <property type="entry name" value="HTHMARR"/>
</dbReference>
<feature type="domain" description="HTH marR-type" evidence="4">
    <location>
        <begin position="16"/>
        <end position="148"/>
    </location>
</feature>
<dbReference type="Gene3D" id="1.10.10.10">
    <property type="entry name" value="Winged helix-like DNA-binding domain superfamily/Winged helix DNA-binding domain"/>
    <property type="match status" value="1"/>
</dbReference>
<comment type="caution">
    <text evidence="5">The sequence shown here is derived from an EMBL/GenBank/DDBJ whole genome shotgun (WGS) entry which is preliminary data.</text>
</comment>
<dbReference type="SMART" id="SM00347">
    <property type="entry name" value="HTH_MARR"/>
    <property type="match status" value="1"/>
</dbReference>
<dbReference type="PANTHER" id="PTHR42756:SF1">
    <property type="entry name" value="TRANSCRIPTIONAL REPRESSOR OF EMRAB OPERON"/>
    <property type="match status" value="1"/>
</dbReference>
<keyword evidence="2" id="KW-0238">DNA-binding</keyword>
<keyword evidence="3" id="KW-0804">Transcription</keyword>
<accession>A0ABQ4LB18</accession>
<evidence type="ECO:0000313" key="6">
    <source>
        <dbReference type="Proteomes" id="UP000676601"/>
    </source>
</evidence>
<dbReference type="EMBL" id="BORU01000001">
    <property type="protein sequence ID" value="GIO53601.1"/>
    <property type="molecule type" value="Genomic_DNA"/>
</dbReference>
<dbReference type="PANTHER" id="PTHR42756">
    <property type="entry name" value="TRANSCRIPTIONAL REGULATOR, MARR"/>
    <property type="match status" value="1"/>
</dbReference>